<dbReference type="InterPro" id="IPR043323">
    <property type="entry name" value="PIN4"/>
</dbReference>
<feature type="domain" description="PpiC" evidence="8">
    <location>
        <begin position="81"/>
        <end position="184"/>
    </location>
</feature>
<organism evidence="9 10">
    <name type="scientific">Polarella glacialis</name>
    <name type="common">Dinoflagellate</name>
    <dbReference type="NCBI Taxonomy" id="89957"/>
    <lineage>
        <taxon>Eukaryota</taxon>
        <taxon>Sar</taxon>
        <taxon>Alveolata</taxon>
        <taxon>Dinophyceae</taxon>
        <taxon>Suessiales</taxon>
        <taxon>Suessiaceae</taxon>
        <taxon>Polarella</taxon>
    </lineage>
</organism>
<protein>
    <recommendedName>
        <fullName evidence="6">Peptidyl-prolyl cis-trans isomerase</fullName>
        <ecNumber evidence="6">5.2.1.8</ecNumber>
    </recommendedName>
</protein>
<comment type="similarity">
    <text evidence="2">Belongs to the PpiC/parvulin rotamase family. PIN4 subfamily.</text>
</comment>
<keyword evidence="4 5" id="KW-0413">Isomerase</keyword>
<evidence type="ECO:0000256" key="6">
    <source>
        <dbReference type="RuleBase" id="RU363014"/>
    </source>
</evidence>
<feature type="non-terminal residue" evidence="9">
    <location>
        <position position="1"/>
    </location>
</feature>
<evidence type="ECO:0000256" key="5">
    <source>
        <dbReference type="PROSITE-ProRule" id="PRU00278"/>
    </source>
</evidence>
<feature type="region of interest" description="Disordered" evidence="7">
    <location>
        <begin position="15"/>
        <end position="38"/>
    </location>
</feature>
<sequence length="186" mass="20335">EESCRLLVAAAALRGASRAKSREPRRKSPAETGGRAPVDFSAFTRARWEAERRKVGDSADGSAVKIWMQELPKPFPEEKACSQVRGRHILVGNVEKVRRIYAELAVTGTPDRNGFLRNASVAKFNTLAIERSDCPSGKKGGDLGWISKGSSDSKLQDVALVTPRGACSPPFRSHGGFHLFLCEERK</sequence>
<dbReference type="GO" id="GO:0006364">
    <property type="term" value="P:rRNA processing"/>
    <property type="evidence" value="ECO:0007669"/>
    <property type="project" value="InterPro"/>
</dbReference>
<dbReference type="PANTHER" id="PTHR45995">
    <property type="match status" value="1"/>
</dbReference>
<name>A0A813L0Y4_POLGL</name>
<dbReference type="InterPro" id="IPR000297">
    <property type="entry name" value="PPIase_PpiC"/>
</dbReference>
<keyword evidence="3 5" id="KW-0697">Rotamase</keyword>
<dbReference type="InterPro" id="IPR046357">
    <property type="entry name" value="PPIase_dom_sf"/>
</dbReference>
<gene>
    <name evidence="9" type="ORF">PGLA2088_LOCUS39587</name>
</gene>
<dbReference type="Proteomes" id="UP000626109">
    <property type="component" value="Unassembled WGS sequence"/>
</dbReference>
<dbReference type="SUPFAM" id="SSF54534">
    <property type="entry name" value="FKBP-like"/>
    <property type="match status" value="1"/>
</dbReference>
<evidence type="ECO:0000313" key="9">
    <source>
        <dbReference type="EMBL" id="CAE8717545.1"/>
    </source>
</evidence>
<dbReference type="PROSITE" id="PS50198">
    <property type="entry name" value="PPIC_PPIASE_2"/>
    <property type="match status" value="1"/>
</dbReference>
<accession>A0A813L0Y4</accession>
<evidence type="ECO:0000256" key="1">
    <source>
        <dbReference type="ARBA" id="ARBA00000971"/>
    </source>
</evidence>
<dbReference type="AlphaFoldDB" id="A0A813L0Y4"/>
<comment type="caution">
    <text evidence="9">The sequence shown here is derived from an EMBL/GenBank/DDBJ whole genome shotgun (WGS) entry which is preliminary data.</text>
</comment>
<evidence type="ECO:0000256" key="7">
    <source>
        <dbReference type="SAM" id="MobiDB-lite"/>
    </source>
</evidence>
<dbReference type="GO" id="GO:0003755">
    <property type="term" value="F:peptidyl-prolyl cis-trans isomerase activity"/>
    <property type="evidence" value="ECO:0007669"/>
    <property type="project" value="UniProtKB-UniRule"/>
</dbReference>
<comment type="catalytic activity">
    <reaction evidence="1 6">
        <text>[protein]-peptidylproline (omega=180) = [protein]-peptidylproline (omega=0)</text>
        <dbReference type="Rhea" id="RHEA:16237"/>
        <dbReference type="Rhea" id="RHEA-COMP:10747"/>
        <dbReference type="Rhea" id="RHEA-COMP:10748"/>
        <dbReference type="ChEBI" id="CHEBI:83833"/>
        <dbReference type="ChEBI" id="CHEBI:83834"/>
        <dbReference type="EC" id="5.2.1.8"/>
    </reaction>
</comment>
<proteinExistence type="inferred from homology"/>
<dbReference type="Gene3D" id="3.10.50.40">
    <property type="match status" value="1"/>
</dbReference>
<evidence type="ECO:0000256" key="2">
    <source>
        <dbReference type="ARBA" id="ARBA00010242"/>
    </source>
</evidence>
<evidence type="ECO:0000259" key="8">
    <source>
        <dbReference type="PROSITE" id="PS50198"/>
    </source>
</evidence>
<feature type="compositionally biased region" description="Basic and acidic residues" evidence="7">
    <location>
        <begin position="20"/>
        <end position="29"/>
    </location>
</feature>
<dbReference type="GO" id="GO:0003677">
    <property type="term" value="F:DNA binding"/>
    <property type="evidence" value="ECO:0007669"/>
    <property type="project" value="InterPro"/>
</dbReference>
<evidence type="ECO:0000256" key="4">
    <source>
        <dbReference type="ARBA" id="ARBA00023235"/>
    </source>
</evidence>
<dbReference type="EMBL" id="CAJNNW010033175">
    <property type="protein sequence ID" value="CAE8717545.1"/>
    <property type="molecule type" value="Genomic_DNA"/>
</dbReference>
<evidence type="ECO:0000256" key="3">
    <source>
        <dbReference type="ARBA" id="ARBA00023110"/>
    </source>
</evidence>
<dbReference type="Pfam" id="PF00639">
    <property type="entry name" value="Rotamase"/>
    <property type="match status" value="1"/>
</dbReference>
<dbReference type="EC" id="5.2.1.8" evidence="6"/>
<evidence type="ECO:0000313" key="10">
    <source>
        <dbReference type="Proteomes" id="UP000626109"/>
    </source>
</evidence>
<reference evidence="9" key="1">
    <citation type="submission" date="2021-02" db="EMBL/GenBank/DDBJ databases">
        <authorList>
            <person name="Dougan E. K."/>
            <person name="Rhodes N."/>
            <person name="Thang M."/>
            <person name="Chan C."/>
        </authorList>
    </citation>
    <scope>NUCLEOTIDE SEQUENCE</scope>
</reference>